<comment type="caution">
    <text evidence="2">The sequence shown here is derived from an EMBL/GenBank/DDBJ whole genome shotgun (WGS) entry which is preliminary data.</text>
</comment>
<protein>
    <submittedName>
        <fullName evidence="2">Uncharacterized protein</fullName>
    </submittedName>
</protein>
<feature type="region of interest" description="Disordered" evidence="1">
    <location>
        <begin position="1"/>
        <end position="214"/>
    </location>
</feature>
<feature type="region of interest" description="Disordered" evidence="1">
    <location>
        <begin position="371"/>
        <end position="419"/>
    </location>
</feature>
<keyword evidence="3" id="KW-1185">Reference proteome</keyword>
<feature type="compositionally biased region" description="Basic and acidic residues" evidence="1">
    <location>
        <begin position="348"/>
        <end position="357"/>
    </location>
</feature>
<proteinExistence type="predicted"/>
<feature type="compositionally biased region" description="Polar residues" evidence="1">
    <location>
        <begin position="51"/>
        <end position="67"/>
    </location>
</feature>
<gene>
    <name evidence="2" type="ORF">E2C01_017640</name>
</gene>
<feature type="region of interest" description="Disordered" evidence="1">
    <location>
        <begin position="281"/>
        <end position="357"/>
    </location>
</feature>
<evidence type="ECO:0000313" key="3">
    <source>
        <dbReference type="Proteomes" id="UP000324222"/>
    </source>
</evidence>
<feature type="region of interest" description="Disordered" evidence="1">
    <location>
        <begin position="228"/>
        <end position="248"/>
    </location>
</feature>
<feature type="compositionally biased region" description="Low complexity" evidence="1">
    <location>
        <begin position="152"/>
        <end position="166"/>
    </location>
</feature>
<organism evidence="2 3">
    <name type="scientific">Portunus trituberculatus</name>
    <name type="common">Swimming crab</name>
    <name type="synonym">Neptunus trituberculatus</name>
    <dbReference type="NCBI Taxonomy" id="210409"/>
    <lineage>
        <taxon>Eukaryota</taxon>
        <taxon>Metazoa</taxon>
        <taxon>Ecdysozoa</taxon>
        <taxon>Arthropoda</taxon>
        <taxon>Crustacea</taxon>
        <taxon>Multicrustacea</taxon>
        <taxon>Malacostraca</taxon>
        <taxon>Eumalacostraca</taxon>
        <taxon>Eucarida</taxon>
        <taxon>Decapoda</taxon>
        <taxon>Pleocyemata</taxon>
        <taxon>Brachyura</taxon>
        <taxon>Eubrachyura</taxon>
        <taxon>Portunoidea</taxon>
        <taxon>Portunidae</taxon>
        <taxon>Portuninae</taxon>
        <taxon>Portunus</taxon>
    </lineage>
</organism>
<name>A0A5B7DU24_PORTR</name>
<feature type="compositionally biased region" description="Basic and acidic residues" evidence="1">
    <location>
        <begin position="283"/>
        <end position="298"/>
    </location>
</feature>
<evidence type="ECO:0000313" key="2">
    <source>
        <dbReference type="EMBL" id="MPC24557.1"/>
    </source>
</evidence>
<feature type="compositionally biased region" description="Low complexity" evidence="1">
    <location>
        <begin position="72"/>
        <end position="84"/>
    </location>
</feature>
<feature type="compositionally biased region" description="Low complexity" evidence="1">
    <location>
        <begin position="324"/>
        <end position="335"/>
    </location>
</feature>
<dbReference type="EMBL" id="VSRR010001343">
    <property type="protein sequence ID" value="MPC24557.1"/>
    <property type="molecule type" value="Genomic_DNA"/>
</dbReference>
<feature type="compositionally biased region" description="Low complexity" evidence="1">
    <location>
        <begin position="12"/>
        <end position="44"/>
    </location>
</feature>
<feature type="compositionally biased region" description="Polar residues" evidence="1">
    <location>
        <begin position="85"/>
        <end position="111"/>
    </location>
</feature>
<dbReference type="OrthoDB" id="2649at2759"/>
<dbReference type="AlphaFoldDB" id="A0A5B7DU24"/>
<evidence type="ECO:0000256" key="1">
    <source>
        <dbReference type="SAM" id="MobiDB-lite"/>
    </source>
</evidence>
<reference evidence="2 3" key="1">
    <citation type="submission" date="2019-05" db="EMBL/GenBank/DDBJ databases">
        <title>Another draft genome of Portunus trituberculatus and its Hox gene families provides insights of decapod evolution.</title>
        <authorList>
            <person name="Jeong J.-H."/>
            <person name="Song I."/>
            <person name="Kim S."/>
            <person name="Choi T."/>
            <person name="Kim D."/>
            <person name="Ryu S."/>
            <person name="Kim W."/>
        </authorList>
    </citation>
    <scope>NUCLEOTIDE SEQUENCE [LARGE SCALE GENOMIC DNA]</scope>
    <source>
        <tissue evidence="2">Muscle</tissue>
    </source>
</reference>
<dbReference type="Proteomes" id="UP000324222">
    <property type="component" value="Unassembled WGS sequence"/>
</dbReference>
<feature type="compositionally biased region" description="Low complexity" evidence="1">
    <location>
        <begin position="112"/>
        <end position="126"/>
    </location>
</feature>
<accession>A0A5B7DU24</accession>
<sequence>MSSSRGGRPAQPSRLTRPSRRSSASPSGKLRPSSHSAGKASAGSGVKGDGNTSVKPSVSSGPCSSVRTGDGAAARRSPAALASPQVTGSPKKTVKASSTPSPELKISTSMKAQALTQQRRARLQAQEKAPTSSQEDSSKQRPKRHMLQHQGSSSDLSKSRSVSPDSQRVPALHKGEWESSSDQSRSSTPDGLRQQCRRRLVKQSSSSDDPCSERFDILWRLRTDDLRKESPLAGTPKNNASSTLKQHRLNGTGRQYSLDSVLASPETPQLSLKSMLSLCRNSGGDKRGSKLKRQKEVCVEEEGDAETFGPGGRGAWPSLTVTHSSPVDSAPSSPATNTGCNGQKVKSHSLDRDKDNDWESELLQVLDANAVSASSSPCTTPDGRRPSLLRRLKSLSRVSRQKAVNDDYGKGKHSPGTRQ</sequence>